<gene>
    <name evidence="1" type="ORF">HF521_016615</name>
</gene>
<accession>A0A8T0BSB4</accession>
<keyword evidence="2" id="KW-1185">Reference proteome</keyword>
<reference evidence="1" key="1">
    <citation type="submission" date="2020-08" db="EMBL/GenBank/DDBJ databases">
        <title>Chromosome-level assembly of Southern catfish (Silurus meridionalis) provides insights into visual adaptation to the nocturnal and benthic lifestyles.</title>
        <authorList>
            <person name="Zhang Y."/>
            <person name="Wang D."/>
            <person name="Peng Z."/>
        </authorList>
    </citation>
    <scope>NUCLEOTIDE SEQUENCE</scope>
    <source>
        <strain evidence="1">SWU-2019-XX</strain>
        <tissue evidence="1">Muscle</tissue>
    </source>
</reference>
<name>A0A8T0BSB4_SILME</name>
<organism evidence="1 2">
    <name type="scientific">Silurus meridionalis</name>
    <name type="common">Southern catfish</name>
    <name type="synonym">Silurus soldatovi meridionalis</name>
    <dbReference type="NCBI Taxonomy" id="175797"/>
    <lineage>
        <taxon>Eukaryota</taxon>
        <taxon>Metazoa</taxon>
        <taxon>Chordata</taxon>
        <taxon>Craniata</taxon>
        <taxon>Vertebrata</taxon>
        <taxon>Euteleostomi</taxon>
        <taxon>Actinopterygii</taxon>
        <taxon>Neopterygii</taxon>
        <taxon>Teleostei</taxon>
        <taxon>Ostariophysi</taxon>
        <taxon>Siluriformes</taxon>
        <taxon>Siluridae</taxon>
        <taxon>Silurus</taxon>
    </lineage>
</organism>
<evidence type="ECO:0000313" key="1">
    <source>
        <dbReference type="EMBL" id="KAF7709765.1"/>
    </source>
</evidence>
<protein>
    <submittedName>
        <fullName evidence="1">Uncharacterized protein</fullName>
    </submittedName>
</protein>
<sequence>MELIELQCSDKLKSKYDFVGAAQLPCFLPDTLPQLRAQAAQMLFMFGSTYLCEQLFSLMKMNNTPLRSRLTDEHLHLILRISTAQSLNPDIDALASKKRCRYLTSTSQSKSECSKLSLN</sequence>
<dbReference type="EMBL" id="JABFDY010000003">
    <property type="protein sequence ID" value="KAF7709765.1"/>
    <property type="molecule type" value="Genomic_DNA"/>
</dbReference>
<comment type="caution">
    <text evidence="1">The sequence shown here is derived from an EMBL/GenBank/DDBJ whole genome shotgun (WGS) entry which is preliminary data.</text>
</comment>
<dbReference type="AlphaFoldDB" id="A0A8T0BSB4"/>
<dbReference type="Proteomes" id="UP000606274">
    <property type="component" value="Unassembled WGS sequence"/>
</dbReference>
<dbReference type="PANTHER" id="PTHR45913:SF11">
    <property type="entry name" value="EPM2A-INTERACTING PROTEIN 1"/>
    <property type="match status" value="1"/>
</dbReference>
<proteinExistence type="predicted"/>
<evidence type="ECO:0000313" key="2">
    <source>
        <dbReference type="Proteomes" id="UP000606274"/>
    </source>
</evidence>
<dbReference type="PANTHER" id="PTHR45913">
    <property type="entry name" value="EPM2A-INTERACTING PROTEIN 1"/>
    <property type="match status" value="1"/>
</dbReference>